<feature type="compositionally biased region" description="Basic and acidic residues" evidence="4">
    <location>
        <begin position="723"/>
        <end position="768"/>
    </location>
</feature>
<feature type="region of interest" description="Disordered" evidence="4">
    <location>
        <begin position="1"/>
        <end position="275"/>
    </location>
</feature>
<accession>A0A2T3ZYN8</accession>
<dbReference type="EMBL" id="KZ679690">
    <property type="protein sequence ID" value="PTB49853.1"/>
    <property type="molecule type" value="Genomic_DNA"/>
</dbReference>
<dbReference type="STRING" id="983964.A0A2T3ZYN8"/>
<gene>
    <name evidence="5" type="ORF">M431DRAFT_9703</name>
</gene>
<keyword evidence="1" id="KW-0677">Repeat</keyword>
<dbReference type="Pfam" id="PF12796">
    <property type="entry name" value="Ank_2"/>
    <property type="match status" value="1"/>
</dbReference>
<feature type="compositionally biased region" description="Polar residues" evidence="4">
    <location>
        <begin position="519"/>
        <end position="528"/>
    </location>
</feature>
<dbReference type="Pfam" id="PF00023">
    <property type="entry name" value="Ank"/>
    <property type="match status" value="1"/>
</dbReference>
<sequence>MPRSKLPFRSSSVKAMGSNLFSRGRREDAHKDMVKQSGEPRRRRASISAGERPTPEFQRQAGAKDFRSHQEVQRPTMPPPSASSSRARSPPRRESLSRGSVSPHSRQRIPGGGDARRSHQSRSPPRRRYSSSEIPRPREMTHQPQSPAPSRSQRSGSHERRDRHGSVATGVPPSSPHLAPKSEWNNSSREARQEARRYPPSASANNRPQPAKRGSSPYQRPSTASDNHRSASDRHRSASVDGYDRNSHSQPSSAQQPTSPSRRPKHERRGSDSFFSKFPTSFATYAGIRALSEHADKAKEWVEWFNDVNDAPDEIRALSTRISTTRDTIQQMKECLEARPDLIEDESGQVLKSHIEDAIESTSETLKKMTKLLASFSGAAKQDSTALGRLEGFWHSYNYKNEGEEQIKAADAELQQQLLQLGTLMSNIYARALKRPSPGIATPNASTPPQTAARMNPPLNTSIPMQQPTTSIPNRPPPSPQLSPKSKGHFEATGNPPKVVPNPPTPPRSEPSVEPPPQSHGSANTSATGLDPRNTNPPPNAKDVLLDAAWEGDVKTVANCMRQAPPDSCDPHGLTPLHLAVERDHMAVAMYLLDHGANVHARADGGCMPLHLAARYSTAATVEMLIERGKADPNCQTTDGRTPLHYAARSAEDGDSERREVIRALRDLGANPTIQNRRGELARNVAEKRDYWDAAATLRRAEQRWEQRQQQELHKQQQQQREQQQREQQQREQQQREQQQREQQQREQQQREQQQREQQQREQQQREQQLREQQLREQQLREQQLREQQLREQKHQQQLREEAMRSTRESNPPKKEGGWLQRYRLRK</sequence>
<dbReference type="PANTHER" id="PTHR24134:SF9">
    <property type="entry name" value="ANKYRIN REPEAT AND SOCS BOX PROTEIN 8"/>
    <property type="match status" value="1"/>
</dbReference>
<feature type="compositionally biased region" description="Basic and acidic residues" evidence="4">
    <location>
        <begin position="226"/>
        <end position="247"/>
    </location>
</feature>
<feature type="compositionally biased region" description="Basic and acidic residues" evidence="4">
    <location>
        <begin position="156"/>
        <end position="165"/>
    </location>
</feature>
<dbReference type="InterPro" id="IPR036770">
    <property type="entry name" value="Ankyrin_rpt-contain_sf"/>
</dbReference>
<name>A0A2T3ZYN8_TRIHA</name>
<dbReference type="SUPFAM" id="SSF48403">
    <property type="entry name" value="Ankyrin repeat"/>
    <property type="match status" value="1"/>
</dbReference>
<evidence type="ECO:0000313" key="5">
    <source>
        <dbReference type="EMBL" id="PTB49853.1"/>
    </source>
</evidence>
<feature type="region of interest" description="Disordered" evidence="4">
    <location>
        <begin position="784"/>
        <end position="827"/>
    </location>
</feature>
<feature type="repeat" description="ANK" evidence="3">
    <location>
        <begin position="639"/>
        <end position="677"/>
    </location>
</feature>
<dbReference type="PROSITE" id="PS50297">
    <property type="entry name" value="ANK_REP_REGION"/>
    <property type="match status" value="3"/>
</dbReference>
<dbReference type="Proteomes" id="UP000241690">
    <property type="component" value="Unassembled WGS sequence"/>
</dbReference>
<feature type="compositionally biased region" description="Low complexity" evidence="4">
    <location>
        <begin position="248"/>
        <end position="261"/>
    </location>
</feature>
<proteinExistence type="predicted"/>
<keyword evidence="2 3" id="KW-0040">ANK repeat</keyword>
<dbReference type="SMART" id="SM00248">
    <property type="entry name" value="ANK"/>
    <property type="match status" value="3"/>
</dbReference>
<dbReference type="PROSITE" id="PS50088">
    <property type="entry name" value="ANK_REPEAT"/>
    <property type="match status" value="3"/>
</dbReference>
<evidence type="ECO:0000256" key="3">
    <source>
        <dbReference type="PROSITE-ProRule" id="PRU00023"/>
    </source>
</evidence>
<evidence type="ECO:0000256" key="1">
    <source>
        <dbReference type="ARBA" id="ARBA00022737"/>
    </source>
</evidence>
<dbReference type="RefSeq" id="XP_024769530.1">
    <property type="nucleotide sequence ID" value="XM_024924893.1"/>
</dbReference>
<dbReference type="AlphaFoldDB" id="A0A2T3ZYN8"/>
<keyword evidence="6" id="KW-1185">Reference proteome</keyword>
<reference evidence="5 6" key="1">
    <citation type="submission" date="2016-07" db="EMBL/GenBank/DDBJ databases">
        <title>Multiple horizontal gene transfer events from other fungi enriched the ability of initially mycotrophic Trichoderma (Ascomycota) to feed on dead plant biomass.</title>
        <authorList>
            <consortium name="DOE Joint Genome Institute"/>
            <person name="Aerts A."/>
            <person name="Atanasova L."/>
            <person name="Chenthamara K."/>
            <person name="Zhang J."/>
            <person name="Grujic M."/>
            <person name="Henrissat B."/>
            <person name="Kuo A."/>
            <person name="Salamov A."/>
            <person name="Lipzen A."/>
            <person name="Labutti K."/>
            <person name="Barry K."/>
            <person name="Miao Y."/>
            <person name="Rahimi M.J."/>
            <person name="Shen Q."/>
            <person name="Grigoriev I.V."/>
            <person name="Kubicek C.P."/>
            <person name="Druzhinina I.S."/>
        </authorList>
    </citation>
    <scope>NUCLEOTIDE SEQUENCE [LARGE SCALE GENOMIC DNA]</scope>
    <source>
        <strain evidence="5 6">CBS 226.95</strain>
    </source>
</reference>
<feature type="compositionally biased region" description="Polar residues" evidence="4">
    <location>
        <begin position="458"/>
        <end position="467"/>
    </location>
</feature>
<feature type="region of interest" description="Disordered" evidence="4">
    <location>
        <begin position="436"/>
        <end position="543"/>
    </location>
</feature>
<feature type="compositionally biased region" description="Basic residues" evidence="4">
    <location>
        <begin position="118"/>
        <end position="129"/>
    </location>
</feature>
<feature type="region of interest" description="Disordered" evidence="4">
    <location>
        <begin position="709"/>
        <end position="768"/>
    </location>
</feature>
<feature type="compositionally biased region" description="Basic and acidic residues" evidence="4">
    <location>
        <begin position="24"/>
        <end position="40"/>
    </location>
</feature>
<feature type="repeat" description="ANK" evidence="3">
    <location>
        <begin position="572"/>
        <end position="604"/>
    </location>
</feature>
<evidence type="ECO:0000256" key="4">
    <source>
        <dbReference type="SAM" id="MobiDB-lite"/>
    </source>
</evidence>
<feature type="repeat" description="ANK" evidence="3">
    <location>
        <begin position="605"/>
        <end position="629"/>
    </location>
</feature>
<feature type="compositionally biased region" description="Pro residues" evidence="4">
    <location>
        <begin position="498"/>
        <end position="518"/>
    </location>
</feature>
<protein>
    <submittedName>
        <fullName evidence="5">Uncharacterized protein</fullName>
    </submittedName>
</protein>
<evidence type="ECO:0000313" key="6">
    <source>
        <dbReference type="Proteomes" id="UP000241690"/>
    </source>
</evidence>
<feature type="compositionally biased region" description="Basic and acidic residues" evidence="4">
    <location>
        <begin position="62"/>
        <end position="72"/>
    </location>
</feature>
<feature type="compositionally biased region" description="Basic and acidic residues" evidence="4">
    <location>
        <begin position="784"/>
        <end position="817"/>
    </location>
</feature>
<organism evidence="5 6">
    <name type="scientific">Trichoderma harzianum CBS 226.95</name>
    <dbReference type="NCBI Taxonomy" id="983964"/>
    <lineage>
        <taxon>Eukaryota</taxon>
        <taxon>Fungi</taxon>
        <taxon>Dikarya</taxon>
        <taxon>Ascomycota</taxon>
        <taxon>Pezizomycotina</taxon>
        <taxon>Sordariomycetes</taxon>
        <taxon>Hypocreomycetidae</taxon>
        <taxon>Hypocreales</taxon>
        <taxon>Hypocreaceae</taxon>
        <taxon>Trichoderma</taxon>
    </lineage>
</organism>
<dbReference type="InterPro" id="IPR002110">
    <property type="entry name" value="Ankyrin_rpt"/>
</dbReference>
<dbReference type="PANTHER" id="PTHR24134">
    <property type="entry name" value="ANKYRIN REPEAT-CONTAINING PROTEIN DDB_G0279043"/>
    <property type="match status" value="1"/>
</dbReference>
<feature type="compositionally biased region" description="Low complexity" evidence="4">
    <location>
        <begin position="143"/>
        <end position="155"/>
    </location>
</feature>
<dbReference type="GeneID" id="36633476"/>
<evidence type="ECO:0000256" key="2">
    <source>
        <dbReference type="ARBA" id="ARBA00023043"/>
    </source>
</evidence>
<dbReference type="Gene3D" id="1.25.40.20">
    <property type="entry name" value="Ankyrin repeat-containing domain"/>
    <property type="match status" value="1"/>
</dbReference>